<dbReference type="PANTHER" id="PTHR34618:SF4">
    <property type="entry name" value="CAS1"/>
    <property type="match status" value="1"/>
</dbReference>
<dbReference type="OMA" id="GRRGNIA"/>
<dbReference type="eggNOG" id="ENOG502SN39">
    <property type="taxonomic scope" value="Eukaryota"/>
</dbReference>
<keyword evidence="3" id="KW-1185">Reference proteome</keyword>
<keyword evidence="1" id="KW-0732">Signal</keyword>
<reference evidence="2 3" key="1">
    <citation type="journal article" date="2011" name="Cell">
        <title>Insight into structure and assembly of the nuclear pore complex by utilizing the genome of a eukaryotic thermophile.</title>
        <authorList>
            <person name="Amlacher S."/>
            <person name="Sarges P."/>
            <person name="Flemming D."/>
            <person name="van Noort V."/>
            <person name="Kunze R."/>
            <person name="Devos D.P."/>
            <person name="Arumugam M."/>
            <person name="Bork P."/>
            <person name="Hurt E."/>
        </authorList>
    </citation>
    <scope>NUCLEOTIDE SEQUENCE [LARGE SCALE GENOMIC DNA]</scope>
    <source>
        <strain evidence="3">DSM 1495 / CBS 144.50 / IMI 039719</strain>
    </source>
</reference>
<evidence type="ECO:0000313" key="3">
    <source>
        <dbReference type="Proteomes" id="UP000008066"/>
    </source>
</evidence>
<evidence type="ECO:0008006" key="4">
    <source>
        <dbReference type="Google" id="ProtNLM"/>
    </source>
</evidence>
<dbReference type="KEGG" id="cthr:CTHT_0003670"/>
<gene>
    <name evidence="2" type="ORF">CTHT_0003670</name>
</gene>
<dbReference type="HOGENOM" id="CLU_047729_2_0_1"/>
<dbReference type="EMBL" id="GL988032">
    <property type="protein sequence ID" value="EGS23670.1"/>
    <property type="molecule type" value="Genomic_DNA"/>
</dbReference>
<dbReference type="InterPro" id="IPR021476">
    <property type="entry name" value="Egh16-like"/>
</dbReference>
<organism evidence="3">
    <name type="scientific">Chaetomium thermophilum (strain DSM 1495 / CBS 144.50 / IMI 039719)</name>
    <name type="common">Thermochaetoides thermophila</name>
    <dbReference type="NCBI Taxonomy" id="759272"/>
    <lineage>
        <taxon>Eukaryota</taxon>
        <taxon>Fungi</taxon>
        <taxon>Dikarya</taxon>
        <taxon>Ascomycota</taxon>
        <taxon>Pezizomycotina</taxon>
        <taxon>Sordariomycetes</taxon>
        <taxon>Sordariomycetidae</taxon>
        <taxon>Sordariales</taxon>
        <taxon>Chaetomiaceae</taxon>
        <taxon>Thermochaetoides</taxon>
    </lineage>
</organism>
<evidence type="ECO:0000256" key="1">
    <source>
        <dbReference type="SAM" id="SignalP"/>
    </source>
</evidence>
<dbReference type="Proteomes" id="UP000008066">
    <property type="component" value="Unassembled WGS sequence"/>
</dbReference>
<name>G0RZP2_CHATD</name>
<sequence length="246" mass="25072">MQPSLFLLGLLARLVSAHGKITVVTGNAGGNGTALGIQGGVIPSEGNSGKAQSDTTIFSSTKLLSAGLGKTTGSGKNTISMLVDAMALSGPILPQITPGGSLSGTWRIVTADGAGPIGAVIDPTAKGNFTTGIPLTVVQQVPGYKGNFIFPEDQKVEEKRSIFRRAMDAASSVVLSKRAARTVQQDFAFEFAVPANVTCNGVIAGLRGVCLVKIANAHKAGPFGGVVAVQMATASEGAKCSREFRA</sequence>
<evidence type="ECO:0000313" key="2">
    <source>
        <dbReference type="EMBL" id="EGS23670.1"/>
    </source>
</evidence>
<proteinExistence type="predicted"/>
<protein>
    <recommendedName>
        <fullName evidence="4">Cell surface protein</fullName>
    </recommendedName>
</protein>
<accession>G0RZP2</accession>
<feature type="chain" id="PRO_5003408673" description="Cell surface protein" evidence="1">
    <location>
        <begin position="18"/>
        <end position="246"/>
    </location>
</feature>
<dbReference type="Pfam" id="PF11327">
    <property type="entry name" value="Egh16-like"/>
    <property type="match status" value="1"/>
</dbReference>
<dbReference type="OrthoDB" id="5418436at2759"/>
<dbReference type="GeneID" id="18254405"/>
<dbReference type="RefSeq" id="XP_006690912.1">
    <property type="nucleotide sequence ID" value="XM_006690849.1"/>
</dbReference>
<dbReference type="AlphaFoldDB" id="G0RZP2"/>
<feature type="signal peptide" evidence="1">
    <location>
        <begin position="1"/>
        <end position="17"/>
    </location>
</feature>
<dbReference type="PANTHER" id="PTHR34618">
    <property type="entry name" value="SURFACE PROTEIN MAS1, PUTATIVE-RELATED"/>
    <property type="match status" value="1"/>
</dbReference>